<comment type="caution">
    <text evidence="1">The sequence shown here is derived from an EMBL/GenBank/DDBJ whole genome shotgun (WGS) entry which is preliminary data.</text>
</comment>
<dbReference type="PANTHER" id="PTHR41677:SF1">
    <property type="entry name" value="FE2OG DIOXYGENASE DOMAIN-CONTAINING PROTEIN"/>
    <property type="match status" value="1"/>
</dbReference>
<organism evidence="1 2">
    <name type="scientific">Fusarium langsethiae</name>
    <dbReference type="NCBI Taxonomy" id="179993"/>
    <lineage>
        <taxon>Eukaryota</taxon>
        <taxon>Fungi</taxon>
        <taxon>Dikarya</taxon>
        <taxon>Ascomycota</taxon>
        <taxon>Pezizomycotina</taxon>
        <taxon>Sordariomycetes</taxon>
        <taxon>Hypocreomycetidae</taxon>
        <taxon>Hypocreales</taxon>
        <taxon>Nectriaceae</taxon>
        <taxon>Fusarium</taxon>
    </lineage>
</organism>
<reference evidence="1 2" key="1">
    <citation type="submission" date="2015-04" db="EMBL/GenBank/DDBJ databases">
        <title>The draft genome sequence of Fusarium langsethiae, a T-2/HT-2 mycotoxin producer.</title>
        <authorList>
            <person name="Lysoe E."/>
            <person name="Divon H.H."/>
            <person name="Terzi V."/>
            <person name="Orru L."/>
            <person name="Lamontanara A."/>
            <person name="Kolseth A.-K."/>
            <person name="Frandsen R.J."/>
            <person name="Nielsen K."/>
            <person name="Thrane U."/>
        </authorList>
    </citation>
    <scope>NUCLEOTIDE SEQUENCE [LARGE SCALE GENOMIC DNA]</scope>
    <source>
        <strain evidence="1 2">Fl201059</strain>
    </source>
</reference>
<evidence type="ECO:0000313" key="2">
    <source>
        <dbReference type="Proteomes" id="UP000037904"/>
    </source>
</evidence>
<gene>
    <name evidence="1" type="ORF">FLAG1_09515</name>
</gene>
<evidence type="ECO:0000313" key="1">
    <source>
        <dbReference type="EMBL" id="KPA37672.1"/>
    </source>
</evidence>
<keyword evidence="2" id="KW-1185">Reference proteome</keyword>
<dbReference type="PANTHER" id="PTHR41677">
    <property type="entry name" value="YALI0B19030P"/>
    <property type="match status" value="1"/>
</dbReference>
<dbReference type="AlphaFoldDB" id="A0A0M9EQP5"/>
<dbReference type="EMBL" id="JXCE01000375">
    <property type="protein sequence ID" value="KPA37672.1"/>
    <property type="molecule type" value="Genomic_DNA"/>
</dbReference>
<dbReference type="OrthoDB" id="10256055at2759"/>
<name>A0A0M9EQP5_FUSLA</name>
<sequence>MTNQSNVKFEPDKHLCFEKPDLVYTWADLGFHGDISVSSFCAADPFPLFSADAISEMRKEALQVHVLSDYSYSDDNTAMSMRGYAAAHAPFTSAAWKHPRTLQILSEIAGVELAVKLELELGHVNFGAKSPQKLASIQAPDETLPYTYESDDTSIKSDDLGKTLGWHKDSYPFSCTLMLSNTKRVTGGQIVMALADGRLQKLRQCETGSVVFIQGRHLFHTALRSEGPEVRMTMVCPMWPASPFVQDDTFLTYTRTISDTSYIEYRFNMLIERLRSHQEQNREVRDRGAKLVTKELKGFIHDQITFLSQMQNEIVEEDKIEAWGFKPGVPHPDAVFSIKP</sequence>
<accession>A0A0M9EQP5</accession>
<dbReference type="Proteomes" id="UP000037904">
    <property type="component" value="Unassembled WGS sequence"/>
</dbReference>
<protein>
    <submittedName>
        <fullName evidence="1">Uncharacterized protein</fullName>
    </submittedName>
</protein>
<proteinExistence type="predicted"/>